<dbReference type="Gene3D" id="3.90.1580.10">
    <property type="entry name" value="paralog of FGE (formylglycine-generating enzyme)"/>
    <property type="match status" value="1"/>
</dbReference>
<reference evidence="3" key="1">
    <citation type="journal article" date="2019" name="Int. J. Syst. Evol. Microbiol.">
        <title>The Global Catalogue of Microorganisms (GCM) 10K type strain sequencing project: providing services to taxonomists for standard genome sequencing and annotation.</title>
        <authorList>
            <consortium name="The Broad Institute Genomics Platform"/>
            <consortium name="The Broad Institute Genome Sequencing Center for Infectious Disease"/>
            <person name="Wu L."/>
            <person name="Ma J."/>
        </authorList>
    </citation>
    <scope>NUCLEOTIDE SEQUENCE [LARGE SCALE GENOMIC DNA]</scope>
    <source>
        <strain evidence="3">CCUG 56752</strain>
    </source>
</reference>
<dbReference type="RefSeq" id="WP_379657153.1">
    <property type="nucleotide sequence ID" value="NZ_JBHTIV010000005.1"/>
</dbReference>
<feature type="domain" description="Sulfatase-modifying factor enzyme-like" evidence="1">
    <location>
        <begin position="193"/>
        <end position="446"/>
    </location>
</feature>
<dbReference type="Pfam" id="PF03781">
    <property type="entry name" value="FGE-sulfatase"/>
    <property type="match status" value="1"/>
</dbReference>
<dbReference type="InterPro" id="IPR029063">
    <property type="entry name" value="SAM-dependent_MTases_sf"/>
</dbReference>
<evidence type="ECO:0000259" key="1">
    <source>
        <dbReference type="Pfam" id="PF03781"/>
    </source>
</evidence>
<dbReference type="InterPro" id="IPR005532">
    <property type="entry name" value="SUMF_dom"/>
</dbReference>
<evidence type="ECO:0000313" key="2">
    <source>
        <dbReference type="EMBL" id="MFD0931826.1"/>
    </source>
</evidence>
<accession>A0ABW3GSQ5</accession>
<dbReference type="SUPFAM" id="SSF53335">
    <property type="entry name" value="S-adenosyl-L-methionine-dependent methyltransferases"/>
    <property type="match status" value="1"/>
</dbReference>
<dbReference type="CDD" id="cd02440">
    <property type="entry name" value="AdoMet_MTases"/>
    <property type="match status" value="1"/>
</dbReference>
<dbReference type="PANTHER" id="PTHR23150">
    <property type="entry name" value="SULFATASE MODIFYING FACTOR 1, 2"/>
    <property type="match status" value="1"/>
</dbReference>
<dbReference type="PANTHER" id="PTHR23150:SF26">
    <property type="entry name" value="GENERIC METHYLTRANSFERASE"/>
    <property type="match status" value="1"/>
</dbReference>
<organism evidence="2 3">
    <name type="scientific">Psychroflexus salinarum</name>
    <dbReference type="NCBI Taxonomy" id="546024"/>
    <lineage>
        <taxon>Bacteria</taxon>
        <taxon>Pseudomonadati</taxon>
        <taxon>Bacteroidota</taxon>
        <taxon>Flavobacteriia</taxon>
        <taxon>Flavobacteriales</taxon>
        <taxon>Flavobacteriaceae</taxon>
        <taxon>Psychroflexus</taxon>
    </lineage>
</organism>
<comment type="caution">
    <text evidence="2">The sequence shown here is derived from an EMBL/GenBank/DDBJ whole genome shotgun (WGS) entry which is preliminary data.</text>
</comment>
<dbReference type="Gene3D" id="3.40.50.150">
    <property type="entry name" value="Vaccinia Virus protein VP39"/>
    <property type="match status" value="1"/>
</dbReference>
<dbReference type="NCBIfam" id="TIGR04345">
    <property type="entry name" value="ovoA_Cterm"/>
    <property type="match status" value="1"/>
</dbReference>
<name>A0ABW3GSQ5_9FLAO</name>
<dbReference type="Proteomes" id="UP001597049">
    <property type="component" value="Unassembled WGS sequence"/>
</dbReference>
<dbReference type="NCBIfam" id="TIGR04344">
    <property type="entry name" value="ovoA_Nterm"/>
    <property type="match status" value="1"/>
</dbReference>
<proteinExistence type="predicted"/>
<sequence length="702" mass="81789">MKEFNIKTPHLVKGNPEEKRQEILDYFNRTFELDTQLYNTLKDEEAFYMRADPLRHPIIFYYGHTSVFFVNKLVLAGLLPSHINPHFESIFAIGVDEMSWDDLNQENYDWPTVTEVREYRRTVKAEITKLIKELPLALPINWENPFWPIIMGIEHQNIHIETSSVLIRQLPVDKLQTGIFSNICDEDQVIVANELIDVEGSKIQLGKTENHPLYGWDLEYGSFEEQVEDFKASKYLVSNSEFLEFIEAKGYQNKQWWTEEGWSWCTYKQAEHPQFWIKENNSYKLRLMTQIVPMKWSFPAEINYLEAKAFCNWKSAKTGKKLRLPSEAEWYKLVEVTKVQDAIDWEVAPGNVNLEHYSSSCPVNKFPFGDFYDVIGNVWQWTETPITGYPGFKVHPLYDDFSTPTFDGKHNLIKGGSWISTGNEATLNARYAFRRHFYQHAGFRYVESEFEPEIRVDSYETDEEVTISCEQNYGEDYLGMTKLPLQVLEVLKNHIENPTDKRLLDLNCNTGRLAFEASQLFKEVMAIDASARFIRPAIELQKNGLLRYVITDEGELSVFKDILLKDLKLDNTLDHLQFMQDDVMKLKEQYTGYDVIVAMNLLEDIRQPKAFLSMIHERLCAGGTLILGSTYDWDTSKSQLENWPGGFKKDGEPVRSIDGISHILNEHFRLESEPLGLTYPIRKSSRSFEVQKSEVSIWKKKS</sequence>
<dbReference type="Pfam" id="PF13489">
    <property type="entry name" value="Methyltransf_23"/>
    <property type="match status" value="1"/>
</dbReference>
<dbReference type="SUPFAM" id="SSF56436">
    <property type="entry name" value="C-type lectin-like"/>
    <property type="match status" value="1"/>
</dbReference>
<dbReference type="EMBL" id="JBHTIV010000005">
    <property type="protein sequence ID" value="MFD0931826.1"/>
    <property type="molecule type" value="Genomic_DNA"/>
</dbReference>
<dbReference type="InterPro" id="IPR027625">
    <property type="entry name" value="OvoA_Cterm"/>
</dbReference>
<dbReference type="InterPro" id="IPR042095">
    <property type="entry name" value="SUMF_sf"/>
</dbReference>
<dbReference type="InterPro" id="IPR027577">
    <property type="entry name" value="OvoA_Nterm"/>
</dbReference>
<keyword evidence="3" id="KW-1185">Reference proteome</keyword>
<evidence type="ECO:0000313" key="3">
    <source>
        <dbReference type="Proteomes" id="UP001597049"/>
    </source>
</evidence>
<dbReference type="InterPro" id="IPR051043">
    <property type="entry name" value="Sulfatase_Mod_Factor_Kinase"/>
</dbReference>
<dbReference type="InterPro" id="IPR016187">
    <property type="entry name" value="CTDL_fold"/>
</dbReference>
<protein>
    <submittedName>
        <fullName evidence="2">5-histidylcysteine sulfoxide synthase</fullName>
    </submittedName>
</protein>
<gene>
    <name evidence="2" type="primary">ovoA</name>
    <name evidence="2" type="ORF">ACFQ0R_04355</name>
</gene>